<dbReference type="PANTHER" id="PTHR38791">
    <property type="entry name" value="ZN(II)2CYS6 TRANSCRIPTION FACTOR (EUROFUNG)-RELATED-RELATED"/>
    <property type="match status" value="1"/>
</dbReference>
<feature type="compositionally biased region" description="Polar residues" evidence="2">
    <location>
        <begin position="97"/>
        <end position="106"/>
    </location>
</feature>
<proteinExistence type="predicted"/>
<dbReference type="AlphaFoldDB" id="A0AA39WX07"/>
<dbReference type="Proteomes" id="UP001175000">
    <property type="component" value="Unassembled WGS sequence"/>
</dbReference>
<evidence type="ECO:0000256" key="2">
    <source>
        <dbReference type="SAM" id="MobiDB-lite"/>
    </source>
</evidence>
<dbReference type="CDD" id="cd00067">
    <property type="entry name" value="GAL4"/>
    <property type="match status" value="1"/>
</dbReference>
<feature type="compositionally biased region" description="Low complexity" evidence="2">
    <location>
        <begin position="76"/>
        <end position="96"/>
    </location>
</feature>
<evidence type="ECO:0000259" key="3">
    <source>
        <dbReference type="PROSITE" id="PS50048"/>
    </source>
</evidence>
<name>A0AA39WX07_9PEZI</name>
<keyword evidence="5" id="KW-1185">Reference proteome</keyword>
<evidence type="ECO:0000256" key="1">
    <source>
        <dbReference type="ARBA" id="ARBA00023242"/>
    </source>
</evidence>
<dbReference type="PROSITE" id="PS50048">
    <property type="entry name" value="ZN2_CY6_FUNGAL_2"/>
    <property type="match status" value="1"/>
</dbReference>
<evidence type="ECO:0000313" key="4">
    <source>
        <dbReference type="EMBL" id="KAK0623193.1"/>
    </source>
</evidence>
<sequence>MVYCGKASQNCQNCRTRRIKCDKVRPQCTQCVRVGKRCPGYRDQLSLMFRDESAKVVQKAHAQWGVQDSPDGSEASGSSPTSTSPTSSAGARTRSSFTESISSGSPVSPDGRLVAATRVPKEVQSTLVDRAVQFYLEHYVIGLPDEAKAGQELRQEPWVFSTITRDTMAAVGLASQSNLTGDKELMVLARQQYGLALQGTAFGLQDIQGLDIGVYLRAIVMLGMFEIVGGDGLPTKGAQTHIMGGAALMKSLLPFFQASPDGVRGLIQLCFSMVATVMCSVQQLSPEPNVMIPTRPVPSMAEGILPTSFIEFAALGSSMASPEDMSGAELLNIISRFVHFSAFVRSRLFQDGQPEAFGIIRNALDLEEQLSDWERRQQGTWVFTEERADKDFFPPGTVFEGCYHTYSNMWTARAWTNYRFARILVNHLLLESIERFPSSSLPLVPAAQQRRSYDTIKRIARDTLVSIPTHYRHPRLTHAHRELFEKTRGGAGIGSAQIPTLLFQLKVAGAAPGVPHSYWVWALDMMRTIWADTGMLQAKRLSDLLAKVKEEPPHTTVFVKWEDG</sequence>
<protein>
    <recommendedName>
        <fullName evidence="3">Zn(2)-C6 fungal-type domain-containing protein</fullName>
    </recommendedName>
</protein>
<dbReference type="GO" id="GO:0008270">
    <property type="term" value="F:zinc ion binding"/>
    <property type="evidence" value="ECO:0007669"/>
    <property type="project" value="InterPro"/>
</dbReference>
<dbReference type="PANTHER" id="PTHR38791:SF5">
    <property type="entry name" value="TRANSCRIPTION FACTOR DBAG-RELATED"/>
    <property type="match status" value="1"/>
</dbReference>
<dbReference type="EMBL" id="JAULSU010000003">
    <property type="protein sequence ID" value="KAK0623193.1"/>
    <property type="molecule type" value="Genomic_DNA"/>
</dbReference>
<dbReference type="InterPro" id="IPR053175">
    <property type="entry name" value="DHMBA_Reg_Transcription_Factor"/>
</dbReference>
<organism evidence="4 5">
    <name type="scientific">Immersiella caudata</name>
    <dbReference type="NCBI Taxonomy" id="314043"/>
    <lineage>
        <taxon>Eukaryota</taxon>
        <taxon>Fungi</taxon>
        <taxon>Dikarya</taxon>
        <taxon>Ascomycota</taxon>
        <taxon>Pezizomycotina</taxon>
        <taxon>Sordariomycetes</taxon>
        <taxon>Sordariomycetidae</taxon>
        <taxon>Sordariales</taxon>
        <taxon>Lasiosphaeriaceae</taxon>
        <taxon>Immersiella</taxon>
    </lineage>
</organism>
<gene>
    <name evidence="4" type="ORF">B0T14DRAFT_428465</name>
</gene>
<evidence type="ECO:0000313" key="5">
    <source>
        <dbReference type="Proteomes" id="UP001175000"/>
    </source>
</evidence>
<accession>A0AA39WX07</accession>
<dbReference type="SUPFAM" id="SSF57701">
    <property type="entry name" value="Zn2/Cys6 DNA-binding domain"/>
    <property type="match status" value="1"/>
</dbReference>
<dbReference type="InterPro" id="IPR001138">
    <property type="entry name" value="Zn2Cys6_DnaBD"/>
</dbReference>
<keyword evidence="1" id="KW-0539">Nucleus</keyword>
<dbReference type="InterPro" id="IPR036864">
    <property type="entry name" value="Zn2-C6_fun-type_DNA-bd_sf"/>
</dbReference>
<dbReference type="Gene3D" id="4.10.240.10">
    <property type="entry name" value="Zn(2)-C6 fungal-type DNA-binding domain"/>
    <property type="match status" value="1"/>
</dbReference>
<feature type="domain" description="Zn(2)-C6 fungal-type" evidence="3">
    <location>
        <begin position="10"/>
        <end position="38"/>
    </location>
</feature>
<feature type="region of interest" description="Disordered" evidence="2">
    <location>
        <begin position="60"/>
        <end position="113"/>
    </location>
</feature>
<reference evidence="4" key="1">
    <citation type="submission" date="2023-06" db="EMBL/GenBank/DDBJ databases">
        <title>Genome-scale phylogeny and comparative genomics of the fungal order Sordariales.</title>
        <authorList>
            <consortium name="Lawrence Berkeley National Laboratory"/>
            <person name="Hensen N."/>
            <person name="Bonometti L."/>
            <person name="Westerberg I."/>
            <person name="Brannstrom I.O."/>
            <person name="Guillou S."/>
            <person name="Cros-Aarteil S."/>
            <person name="Calhoun S."/>
            <person name="Haridas S."/>
            <person name="Kuo A."/>
            <person name="Mondo S."/>
            <person name="Pangilinan J."/>
            <person name="Riley R."/>
            <person name="Labutti K."/>
            <person name="Andreopoulos B."/>
            <person name="Lipzen A."/>
            <person name="Chen C."/>
            <person name="Yanf M."/>
            <person name="Daum C."/>
            <person name="Ng V."/>
            <person name="Clum A."/>
            <person name="Steindorff A."/>
            <person name="Ohm R."/>
            <person name="Martin F."/>
            <person name="Silar P."/>
            <person name="Natvig D."/>
            <person name="Lalanne C."/>
            <person name="Gautier V."/>
            <person name="Ament-Velasquez S.L."/>
            <person name="Kruys A."/>
            <person name="Hutchinson M.I."/>
            <person name="Powell A.J."/>
            <person name="Barry K."/>
            <person name="Miller A.N."/>
            <person name="Grigoriev I.V."/>
            <person name="Debuchy R."/>
            <person name="Gladieux P."/>
            <person name="Thoren M.H."/>
            <person name="Johannesson H."/>
        </authorList>
    </citation>
    <scope>NUCLEOTIDE SEQUENCE</scope>
    <source>
        <strain evidence="4">CBS 606.72</strain>
    </source>
</reference>
<dbReference type="Pfam" id="PF00172">
    <property type="entry name" value="Zn_clus"/>
    <property type="match status" value="1"/>
</dbReference>
<dbReference type="GO" id="GO:0000981">
    <property type="term" value="F:DNA-binding transcription factor activity, RNA polymerase II-specific"/>
    <property type="evidence" value="ECO:0007669"/>
    <property type="project" value="InterPro"/>
</dbReference>
<dbReference type="SMART" id="SM00066">
    <property type="entry name" value="GAL4"/>
    <property type="match status" value="1"/>
</dbReference>
<comment type="caution">
    <text evidence="4">The sequence shown here is derived from an EMBL/GenBank/DDBJ whole genome shotgun (WGS) entry which is preliminary data.</text>
</comment>